<dbReference type="AlphaFoldDB" id="A0A9N9D5D1"/>
<accession>A0A9N9D5D1</accession>
<dbReference type="Proteomes" id="UP000789572">
    <property type="component" value="Unassembled WGS sequence"/>
</dbReference>
<gene>
    <name evidence="1" type="ORF">POCULU_LOCUS8684</name>
</gene>
<feature type="non-terminal residue" evidence="1">
    <location>
        <position position="1"/>
    </location>
</feature>
<name>A0A9N9D5D1_9GLOM</name>
<sequence length="153" mass="17679">KILTIREDDLKLVNIEQNYNDDKYKQAIEDYFKTSVLEKEKTDVDNTLTKKTSIAIQRRISDLLPEETGDQVCSKKPRLVEESQQNKNDNSILMSADSKINQGSHSKILPLSSNDFPALFSSSADPSYREEEQHFNAKKGKNIVDKYRFQEYL</sequence>
<proteinExistence type="predicted"/>
<dbReference type="OrthoDB" id="2394823at2759"/>
<dbReference type="EMBL" id="CAJVPJ010002665">
    <property type="protein sequence ID" value="CAG8626712.1"/>
    <property type="molecule type" value="Genomic_DNA"/>
</dbReference>
<evidence type="ECO:0000313" key="2">
    <source>
        <dbReference type="Proteomes" id="UP000789572"/>
    </source>
</evidence>
<evidence type="ECO:0000313" key="1">
    <source>
        <dbReference type="EMBL" id="CAG8626712.1"/>
    </source>
</evidence>
<reference evidence="1" key="1">
    <citation type="submission" date="2021-06" db="EMBL/GenBank/DDBJ databases">
        <authorList>
            <person name="Kallberg Y."/>
            <person name="Tangrot J."/>
            <person name="Rosling A."/>
        </authorList>
    </citation>
    <scope>NUCLEOTIDE SEQUENCE</scope>
    <source>
        <strain evidence="1">IA702</strain>
    </source>
</reference>
<protein>
    <submittedName>
        <fullName evidence="1">3445_t:CDS:1</fullName>
    </submittedName>
</protein>
<keyword evidence="2" id="KW-1185">Reference proteome</keyword>
<organism evidence="1 2">
    <name type="scientific">Paraglomus occultum</name>
    <dbReference type="NCBI Taxonomy" id="144539"/>
    <lineage>
        <taxon>Eukaryota</taxon>
        <taxon>Fungi</taxon>
        <taxon>Fungi incertae sedis</taxon>
        <taxon>Mucoromycota</taxon>
        <taxon>Glomeromycotina</taxon>
        <taxon>Glomeromycetes</taxon>
        <taxon>Paraglomerales</taxon>
        <taxon>Paraglomeraceae</taxon>
        <taxon>Paraglomus</taxon>
    </lineage>
</organism>
<comment type="caution">
    <text evidence="1">The sequence shown here is derived from an EMBL/GenBank/DDBJ whole genome shotgun (WGS) entry which is preliminary data.</text>
</comment>